<dbReference type="GO" id="GO:0005737">
    <property type="term" value="C:cytoplasm"/>
    <property type="evidence" value="ECO:0007669"/>
    <property type="project" value="UniProtKB-SubCell"/>
</dbReference>
<dbReference type="InterPro" id="IPR007197">
    <property type="entry name" value="rSAM"/>
</dbReference>
<dbReference type="GO" id="GO:0051539">
    <property type="term" value="F:4 iron, 4 sulfur cluster binding"/>
    <property type="evidence" value="ECO:0007669"/>
    <property type="project" value="UniProtKB-UniRule"/>
</dbReference>
<dbReference type="SFLD" id="SFLDG01082">
    <property type="entry name" value="B12-binding_domain_containing"/>
    <property type="match status" value="1"/>
</dbReference>
<dbReference type="SFLD" id="SFLDF00288">
    <property type="entry name" value="HemN-like__clustered_with_nucl"/>
    <property type="match status" value="1"/>
</dbReference>
<dbReference type="Pfam" id="PF04055">
    <property type="entry name" value="Radical_SAM"/>
    <property type="match status" value="1"/>
</dbReference>
<dbReference type="NCBIfam" id="TIGR00539">
    <property type="entry name" value="hemN_rel"/>
    <property type="match status" value="1"/>
</dbReference>
<dbReference type="InterPro" id="IPR034505">
    <property type="entry name" value="Coproporphyrinogen-III_oxidase"/>
</dbReference>
<dbReference type="EMBL" id="JSZA02000002">
    <property type="protein sequence ID" value="KHD07764.1"/>
    <property type="molecule type" value="Genomic_DNA"/>
</dbReference>
<dbReference type="Gene3D" id="3.20.20.70">
    <property type="entry name" value="Aldolase class I"/>
    <property type="match status" value="1"/>
</dbReference>
<accession>A0A0A6PBY1</accession>
<evidence type="ECO:0000256" key="1">
    <source>
        <dbReference type="ARBA" id="ARBA00001966"/>
    </source>
</evidence>
<evidence type="ECO:0000313" key="13">
    <source>
        <dbReference type="Proteomes" id="UP000030428"/>
    </source>
</evidence>
<dbReference type="Pfam" id="PF06969">
    <property type="entry name" value="HemN_C"/>
    <property type="match status" value="1"/>
</dbReference>
<evidence type="ECO:0000313" key="12">
    <source>
        <dbReference type="EMBL" id="KHD07764.1"/>
    </source>
</evidence>
<comment type="caution">
    <text evidence="12">The sequence shown here is derived from an EMBL/GenBank/DDBJ whole genome shotgun (WGS) entry which is preliminary data.</text>
</comment>
<keyword evidence="9 10" id="KW-0143">Chaperone</keyword>
<dbReference type="GO" id="GO:0006779">
    <property type="term" value="P:porphyrin-containing compound biosynthetic process"/>
    <property type="evidence" value="ECO:0007669"/>
    <property type="project" value="InterPro"/>
</dbReference>
<keyword evidence="5 10" id="KW-0949">S-adenosyl-L-methionine</keyword>
<comment type="similarity">
    <text evidence="2">Belongs to the anaerobic coproporphyrinogen-III oxidase family. HemW subfamily.</text>
</comment>
<keyword evidence="7 10" id="KW-0408">Iron</keyword>
<dbReference type="InterPro" id="IPR058240">
    <property type="entry name" value="rSAM_sf"/>
</dbReference>
<dbReference type="CDD" id="cd01335">
    <property type="entry name" value="Radical_SAM"/>
    <property type="match status" value="1"/>
</dbReference>
<keyword evidence="8 10" id="KW-0411">Iron-sulfur</keyword>
<proteinExistence type="inferred from homology"/>
<keyword evidence="4 10" id="KW-0349">Heme</keyword>
<gene>
    <name evidence="12" type="ORF">PN36_00590</name>
</gene>
<protein>
    <recommendedName>
        <fullName evidence="3 10">Heme chaperone HemW</fullName>
    </recommendedName>
</protein>
<dbReference type="SUPFAM" id="SSF102114">
    <property type="entry name" value="Radical SAM enzymes"/>
    <property type="match status" value="1"/>
</dbReference>
<dbReference type="SFLD" id="SFLDF00562">
    <property type="entry name" value="HemN-like__clustered_with_heat"/>
    <property type="match status" value="1"/>
</dbReference>
<evidence type="ECO:0000256" key="9">
    <source>
        <dbReference type="ARBA" id="ARBA00023186"/>
    </source>
</evidence>
<reference evidence="12 13" key="1">
    <citation type="journal article" date="2016" name="Front. Microbiol.">
        <title>Single-Cell (Meta-)Genomics of a Dimorphic Candidatus Thiomargarita nelsonii Reveals Genomic Plasticity.</title>
        <authorList>
            <person name="Flood B.E."/>
            <person name="Fliss P."/>
            <person name="Jones D.S."/>
            <person name="Dick G.J."/>
            <person name="Jain S."/>
            <person name="Kaster A.K."/>
            <person name="Winkel M."/>
            <person name="Mussmann M."/>
            <person name="Bailey J."/>
        </authorList>
    </citation>
    <scope>NUCLEOTIDE SEQUENCE [LARGE SCALE GENOMIC DNA]</scope>
    <source>
        <strain evidence="12">Hydrate Ridge</strain>
    </source>
</reference>
<dbReference type="AlphaFoldDB" id="A0A0A6PBY1"/>
<name>A0A0A6PBY1_9GAMM</name>
<keyword evidence="13" id="KW-1185">Reference proteome</keyword>
<comment type="function">
    <text evidence="10">Probably acts as a heme chaperone, transferring heme to an unknown acceptor. Binds one molecule of heme per monomer, possibly covalently. Binds 1 [4Fe-4S] cluster. The cluster is coordinated with 3 cysteines and an exchangeable S-adenosyl-L-methionine.</text>
</comment>
<dbReference type="InterPro" id="IPR004559">
    <property type="entry name" value="HemW-like"/>
</dbReference>
<sequence>MFNFTTPPLLSLYIHIPWCVRKCPYCDFNSHQIAGELPENDYMTALFADLEQELPRVWGRSIRSIFIGGGTPSILSPETIYNLLSGVRARIPVVAGAEISLEANPGTVDISRFQGFREAGINRLSLGIQSFNDTALQNLGRIHGRDEAMNAIEAARQAGFNNINLDLMFGLPAQTIEAALEDLDIAVAYKPSHLSWYQLTIEPNTLFYHQPPPRLADDDLLWDMQMAGQRYLAEQGYFQYEVSAYAKAGQRCQHNLNYWKFGDYLGIGAGAHGKISELGKITRLSKQRHPLRYLESGVIANCTTLTVEDVVLEFMMNALRLLEGFTIQEFIENTGLNLACIEKTVQEGSGRGWLEVSKQRIRATETGMRFLNDLLGLFVA</sequence>
<keyword evidence="10" id="KW-0004">4Fe-4S</keyword>
<dbReference type="SFLD" id="SFLDS00029">
    <property type="entry name" value="Radical_SAM"/>
    <property type="match status" value="1"/>
</dbReference>
<organism evidence="12 13">
    <name type="scientific">Candidatus Thiomargarita nelsonii</name>
    <dbReference type="NCBI Taxonomy" id="1003181"/>
    <lineage>
        <taxon>Bacteria</taxon>
        <taxon>Pseudomonadati</taxon>
        <taxon>Pseudomonadota</taxon>
        <taxon>Gammaproteobacteria</taxon>
        <taxon>Thiotrichales</taxon>
        <taxon>Thiotrichaceae</taxon>
        <taxon>Thiomargarita</taxon>
    </lineage>
</organism>
<evidence type="ECO:0000256" key="2">
    <source>
        <dbReference type="ARBA" id="ARBA00006100"/>
    </source>
</evidence>
<evidence type="ECO:0000256" key="4">
    <source>
        <dbReference type="ARBA" id="ARBA00022617"/>
    </source>
</evidence>
<dbReference type="InterPro" id="IPR006638">
    <property type="entry name" value="Elp3/MiaA/NifB-like_rSAM"/>
</dbReference>
<dbReference type="PROSITE" id="PS51918">
    <property type="entry name" value="RADICAL_SAM"/>
    <property type="match status" value="1"/>
</dbReference>
<evidence type="ECO:0000256" key="7">
    <source>
        <dbReference type="ARBA" id="ARBA00023004"/>
    </source>
</evidence>
<comment type="cofactor">
    <cofactor evidence="1">
        <name>[4Fe-4S] cluster</name>
        <dbReference type="ChEBI" id="CHEBI:49883"/>
    </cofactor>
</comment>
<comment type="subcellular location">
    <subcellularLocation>
        <location evidence="10">Cytoplasm</location>
    </subcellularLocation>
</comment>
<dbReference type="SFLD" id="SFLDG01065">
    <property type="entry name" value="anaerobic_coproporphyrinogen-I"/>
    <property type="match status" value="1"/>
</dbReference>
<dbReference type="GO" id="GO:0004109">
    <property type="term" value="F:coproporphyrinogen oxidase activity"/>
    <property type="evidence" value="ECO:0007669"/>
    <property type="project" value="InterPro"/>
</dbReference>
<dbReference type="InterPro" id="IPR010723">
    <property type="entry name" value="HemN_C"/>
</dbReference>
<evidence type="ECO:0000256" key="5">
    <source>
        <dbReference type="ARBA" id="ARBA00022691"/>
    </source>
</evidence>
<dbReference type="PANTHER" id="PTHR13932">
    <property type="entry name" value="COPROPORPHYRINIGEN III OXIDASE"/>
    <property type="match status" value="1"/>
</dbReference>
<dbReference type="InterPro" id="IPR013785">
    <property type="entry name" value="Aldolase_TIM"/>
</dbReference>
<dbReference type="PANTHER" id="PTHR13932:SF5">
    <property type="entry name" value="RADICAL S-ADENOSYL METHIONINE DOMAIN-CONTAINING PROTEIN 1, MITOCHONDRIAL"/>
    <property type="match status" value="1"/>
</dbReference>
<evidence type="ECO:0000256" key="10">
    <source>
        <dbReference type="RuleBase" id="RU364116"/>
    </source>
</evidence>
<keyword evidence="10" id="KW-0963">Cytoplasm</keyword>
<dbReference type="GO" id="GO:0046872">
    <property type="term" value="F:metal ion binding"/>
    <property type="evidence" value="ECO:0007669"/>
    <property type="project" value="UniProtKB-UniRule"/>
</dbReference>
<dbReference type="SMART" id="SM00729">
    <property type="entry name" value="Elp3"/>
    <property type="match status" value="1"/>
</dbReference>
<evidence type="ECO:0000259" key="11">
    <source>
        <dbReference type="PROSITE" id="PS51918"/>
    </source>
</evidence>
<evidence type="ECO:0000256" key="8">
    <source>
        <dbReference type="ARBA" id="ARBA00023014"/>
    </source>
</evidence>
<dbReference type="Proteomes" id="UP000030428">
    <property type="component" value="Unassembled WGS sequence"/>
</dbReference>
<keyword evidence="6 10" id="KW-0479">Metal-binding</keyword>
<evidence type="ECO:0000256" key="3">
    <source>
        <dbReference type="ARBA" id="ARBA00017228"/>
    </source>
</evidence>
<feature type="domain" description="Radical SAM core" evidence="11">
    <location>
        <begin position="4"/>
        <end position="235"/>
    </location>
</feature>
<evidence type="ECO:0000256" key="6">
    <source>
        <dbReference type="ARBA" id="ARBA00022723"/>
    </source>
</evidence>